<accession>A0ABW4BC63</accession>
<dbReference type="SUPFAM" id="SSF52540">
    <property type="entry name" value="P-loop containing nucleoside triphosphate hydrolases"/>
    <property type="match status" value="1"/>
</dbReference>
<reference evidence="3" key="1">
    <citation type="journal article" date="2019" name="Int. J. Syst. Evol. Microbiol.">
        <title>The Global Catalogue of Microorganisms (GCM) 10K type strain sequencing project: providing services to taxonomists for standard genome sequencing and annotation.</title>
        <authorList>
            <consortium name="The Broad Institute Genomics Platform"/>
            <consortium name="The Broad Institute Genome Sequencing Center for Infectious Disease"/>
            <person name="Wu L."/>
            <person name="Ma J."/>
        </authorList>
    </citation>
    <scope>NUCLEOTIDE SEQUENCE [LARGE SCALE GENOMIC DNA]</scope>
    <source>
        <strain evidence="3">CCM 8911</strain>
    </source>
</reference>
<name>A0ABW4BC63_9LACO</name>
<evidence type="ECO:0000313" key="3">
    <source>
        <dbReference type="Proteomes" id="UP001597249"/>
    </source>
</evidence>
<gene>
    <name evidence="2" type="ORF">ACFQ3L_09840</name>
</gene>
<keyword evidence="3" id="KW-1185">Reference proteome</keyword>
<proteinExistence type="predicted"/>
<organism evidence="2 3">
    <name type="scientific">Lacticaseibacillus jixianensis</name>
    <dbReference type="NCBI Taxonomy" id="2486012"/>
    <lineage>
        <taxon>Bacteria</taxon>
        <taxon>Bacillati</taxon>
        <taxon>Bacillota</taxon>
        <taxon>Bacilli</taxon>
        <taxon>Lactobacillales</taxon>
        <taxon>Lactobacillaceae</taxon>
        <taxon>Lacticaseibacillus</taxon>
    </lineage>
</organism>
<sequence>MSKQEQMAHLAEQAFEQVKAQFGNLEKVNIVVAGKSGVGKSTLINATFGERLAETGMGKPVTDHIKLIEKPDFPVRIYDTVGFELGQFAQWKSVNTIHKLIKRAKKTDTVADDIHCLWYCIAATGGRIDGKEQKFIKFFLDQKIPVILVLTKAIAPDMADALSASLHKIPVFKDLPTVNVLAEETAGMAAFGIDQLVTLTADILPEALQQSFAYSQRPDFQMKRKLAGKIIAGTTLANFGTGFIPLDFADAPVMMAAESNMLYQITGIYQVALDKHQIETVLASIGGIFGAQYLGVTTAKTLLKLIPGVGIATSAISGTVAGTVTVALGYAYVELMEMVVTGKLDVSGMMPEEIRDQLILLMQKILPNAKTILKSFNNDPANTSAD</sequence>
<protein>
    <submittedName>
        <fullName evidence="2">YcjF family protein</fullName>
    </submittedName>
</protein>
<comment type="caution">
    <text evidence="2">The sequence shown here is derived from an EMBL/GenBank/DDBJ whole genome shotgun (WGS) entry which is preliminary data.</text>
</comment>
<evidence type="ECO:0000259" key="1">
    <source>
        <dbReference type="Pfam" id="PF01926"/>
    </source>
</evidence>
<dbReference type="Proteomes" id="UP001597249">
    <property type="component" value="Unassembled WGS sequence"/>
</dbReference>
<dbReference type="RefSeq" id="WP_125585653.1">
    <property type="nucleotide sequence ID" value="NZ_JBHTMO010000035.1"/>
</dbReference>
<feature type="domain" description="G" evidence="1">
    <location>
        <begin position="30"/>
        <end position="152"/>
    </location>
</feature>
<dbReference type="InterPro" id="IPR006073">
    <property type="entry name" value="GTP-bd"/>
</dbReference>
<dbReference type="Gene3D" id="3.40.50.300">
    <property type="entry name" value="P-loop containing nucleotide triphosphate hydrolases"/>
    <property type="match status" value="1"/>
</dbReference>
<evidence type="ECO:0000313" key="2">
    <source>
        <dbReference type="EMBL" id="MFD1393865.1"/>
    </source>
</evidence>
<dbReference type="InterPro" id="IPR027417">
    <property type="entry name" value="P-loop_NTPase"/>
</dbReference>
<dbReference type="Pfam" id="PF01926">
    <property type="entry name" value="MMR_HSR1"/>
    <property type="match status" value="1"/>
</dbReference>
<dbReference type="CDD" id="cd00882">
    <property type="entry name" value="Ras_like_GTPase"/>
    <property type="match status" value="1"/>
</dbReference>
<dbReference type="EMBL" id="JBHTMO010000035">
    <property type="protein sequence ID" value="MFD1393865.1"/>
    <property type="molecule type" value="Genomic_DNA"/>
</dbReference>